<evidence type="ECO:0000256" key="6">
    <source>
        <dbReference type="ARBA" id="ARBA00022833"/>
    </source>
</evidence>
<dbReference type="SUPFAM" id="SSF54928">
    <property type="entry name" value="RNA-binding domain, RBD"/>
    <property type="match status" value="1"/>
</dbReference>
<dbReference type="EMBL" id="CACRZD030000016">
    <property type="protein sequence ID" value="CAA6672099.1"/>
    <property type="molecule type" value="Genomic_DNA"/>
</dbReference>
<sequence>MGEQEATDDAAAAALIVSSSPTSFRMNRRSSEGKRLKAAVSRKLVDFLANYTDDVLAEYIVVLVCNGMNLSTPPNQNSGSFDKSKQLKPKLLRNPEHAAAGDNPMEDEVLDVMKRLCQIEREMLEIRSKQTKMNADAKVLASQGPSLRSFLEEDVDARTVFVANVHFSAPKEVLSSHFAQCGPIVRLITPVNTVAAQQQGSAYITFTNRESVDKALSLNGTTFFSRTLKVTRKSDERVGTIAPKQAAGKLQNLVVGRTRQPFNSEFLGKDLSQKHFCGHLQWKRDQTPGGDNPTSVTATLPSHVTAKGLSRGTFLTSSVEKRKGSSRWGRVRVARRAVEVCRKAW</sequence>
<comment type="subcellular location">
    <subcellularLocation>
        <location evidence="1">Nucleus</location>
    </subcellularLocation>
</comment>
<dbReference type="Pfam" id="PF00076">
    <property type="entry name" value="RRM_1"/>
    <property type="match status" value="1"/>
</dbReference>
<evidence type="ECO:0000313" key="10">
    <source>
        <dbReference type="EMBL" id="CAA2632957.1"/>
    </source>
</evidence>
<keyword evidence="8" id="KW-0694">RNA-binding</keyword>
<organism evidence="10">
    <name type="scientific">Spirodela intermedia</name>
    <name type="common">Intermediate duckweed</name>
    <dbReference type="NCBI Taxonomy" id="51605"/>
    <lineage>
        <taxon>Eukaryota</taxon>
        <taxon>Viridiplantae</taxon>
        <taxon>Streptophyta</taxon>
        <taxon>Embryophyta</taxon>
        <taxon>Tracheophyta</taxon>
        <taxon>Spermatophyta</taxon>
        <taxon>Magnoliopsida</taxon>
        <taxon>Liliopsida</taxon>
        <taxon>Araceae</taxon>
        <taxon>Lemnoideae</taxon>
        <taxon>Spirodela</taxon>
    </lineage>
</organism>
<dbReference type="GO" id="GO:0005737">
    <property type="term" value="C:cytoplasm"/>
    <property type="evidence" value="ECO:0007669"/>
    <property type="project" value="TreeGrafter"/>
</dbReference>
<keyword evidence="4" id="KW-0677">Repeat</keyword>
<evidence type="ECO:0000256" key="4">
    <source>
        <dbReference type="ARBA" id="ARBA00022737"/>
    </source>
</evidence>
<evidence type="ECO:0000313" key="11">
    <source>
        <dbReference type="Proteomes" id="UP001189122"/>
    </source>
</evidence>
<dbReference type="Proteomes" id="UP001189122">
    <property type="component" value="Unassembled WGS sequence"/>
</dbReference>
<keyword evidence="7" id="KW-0539">Nucleus</keyword>
<dbReference type="GO" id="GO:0043488">
    <property type="term" value="P:regulation of mRNA stability"/>
    <property type="evidence" value="ECO:0007669"/>
    <property type="project" value="InterPro"/>
</dbReference>
<dbReference type="AlphaFoldDB" id="A0A7I8JPJ6"/>
<dbReference type="GO" id="GO:0008143">
    <property type="term" value="F:poly(A) binding"/>
    <property type="evidence" value="ECO:0007669"/>
    <property type="project" value="InterPro"/>
</dbReference>
<dbReference type="PANTHER" id="PTHR14738:SF29">
    <property type="entry name" value="ZINC FINGER CCCH DOMAIN-CONTAINING PROTEIN 14"/>
    <property type="match status" value="1"/>
</dbReference>
<feature type="domain" description="RRM" evidence="9">
    <location>
        <begin position="158"/>
        <end position="235"/>
    </location>
</feature>
<reference evidence="10 11" key="1">
    <citation type="submission" date="2019-12" db="EMBL/GenBank/DDBJ databases">
        <authorList>
            <person name="Scholz U."/>
            <person name="Mascher M."/>
            <person name="Fiebig A."/>
        </authorList>
    </citation>
    <scope>NUCLEOTIDE SEQUENCE</scope>
</reference>
<dbReference type="InterPro" id="IPR035979">
    <property type="entry name" value="RBD_domain_sf"/>
</dbReference>
<accession>A0A7I8JPJ6</accession>
<dbReference type="GO" id="GO:0008270">
    <property type="term" value="F:zinc ion binding"/>
    <property type="evidence" value="ECO:0007669"/>
    <property type="project" value="UniProtKB-KW"/>
</dbReference>
<evidence type="ECO:0000256" key="3">
    <source>
        <dbReference type="ARBA" id="ARBA00022723"/>
    </source>
</evidence>
<evidence type="ECO:0000259" key="9">
    <source>
        <dbReference type="PROSITE" id="PS50102"/>
    </source>
</evidence>
<proteinExistence type="inferred from homology"/>
<dbReference type="InterPro" id="IPR000504">
    <property type="entry name" value="RRM_dom"/>
</dbReference>
<evidence type="ECO:0000256" key="1">
    <source>
        <dbReference type="ARBA" id="ARBA00004123"/>
    </source>
</evidence>
<evidence type="ECO:0000256" key="7">
    <source>
        <dbReference type="ARBA" id="ARBA00023242"/>
    </source>
</evidence>
<dbReference type="GO" id="GO:0005634">
    <property type="term" value="C:nucleus"/>
    <property type="evidence" value="ECO:0007669"/>
    <property type="project" value="UniProtKB-SubCell"/>
</dbReference>
<dbReference type="InterPro" id="IPR040366">
    <property type="entry name" value="Nab2/ZC3H14"/>
</dbReference>
<keyword evidence="3" id="KW-0479">Metal-binding</keyword>
<dbReference type="SMART" id="SM00360">
    <property type="entry name" value="RRM"/>
    <property type="match status" value="1"/>
</dbReference>
<keyword evidence="11" id="KW-1185">Reference proteome</keyword>
<dbReference type="EMBL" id="LR743603">
    <property type="protein sequence ID" value="CAA2632957.1"/>
    <property type="molecule type" value="Genomic_DNA"/>
</dbReference>
<gene>
    <name evidence="10" type="ORF">SI7747_16018510</name>
</gene>
<dbReference type="Gene3D" id="3.30.70.330">
    <property type="match status" value="1"/>
</dbReference>
<comment type="similarity">
    <text evidence="2">Belongs to the ZC3H14 family.</text>
</comment>
<evidence type="ECO:0000256" key="2">
    <source>
        <dbReference type="ARBA" id="ARBA00008423"/>
    </source>
</evidence>
<dbReference type="PANTHER" id="PTHR14738">
    <property type="entry name" value="ZINC FINGER CCCH DOMAIN-CONTAINING PROTEIN 14"/>
    <property type="match status" value="1"/>
</dbReference>
<protein>
    <recommendedName>
        <fullName evidence="9">RRM domain-containing protein</fullName>
    </recommendedName>
</protein>
<dbReference type="PROSITE" id="PS50102">
    <property type="entry name" value="RRM"/>
    <property type="match status" value="1"/>
</dbReference>
<evidence type="ECO:0000256" key="5">
    <source>
        <dbReference type="ARBA" id="ARBA00022771"/>
    </source>
</evidence>
<evidence type="ECO:0000256" key="8">
    <source>
        <dbReference type="PROSITE-ProRule" id="PRU00176"/>
    </source>
</evidence>
<keyword evidence="6" id="KW-0862">Zinc</keyword>
<keyword evidence="5" id="KW-0863">Zinc-finger</keyword>
<name>A0A7I8JPJ6_SPIIN</name>
<dbReference type="InterPro" id="IPR012677">
    <property type="entry name" value="Nucleotide-bd_a/b_plait_sf"/>
</dbReference>